<keyword evidence="6" id="KW-0560">Oxidoreductase</keyword>
<accession>A0A1L7XXV6</accession>
<dbReference type="FunFam" id="3.40.50.720:FF:000068">
    <property type="entry name" value="Sorbitol dehydrogenase"/>
    <property type="match status" value="1"/>
</dbReference>
<dbReference type="InterPro" id="IPR036291">
    <property type="entry name" value="NAD(P)-bd_dom_sf"/>
</dbReference>
<evidence type="ECO:0000313" key="11">
    <source>
        <dbReference type="EMBL" id="CZR69834.1"/>
    </source>
</evidence>
<dbReference type="InterPro" id="IPR013154">
    <property type="entry name" value="ADH-like_N"/>
</dbReference>
<dbReference type="Gene3D" id="3.40.50.720">
    <property type="entry name" value="NAD(P)-binding Rossmann-like Domain"/>
    <property type="match status" value="1"/>
</dbReference>
<dbReference type="PANTHER" id="PTHR43161:SF4">
    <property type="entry name" value="D-XYLULOSE REDUCTASE"/>
    <property type="match status" value="1"/>
</dbReference>
<keyword evidence="4 8" id="KW-0479">Metal-binding</keyword>
<evidence type="ECO:0000256" key="8">
    <source>
        <dbReference type="RuleBase" id="RU361277"/>
    </source>
</evidence>
<evidence type="ECO:0000256" key="7">
    <source>
        <dbReference type="ARBA" id="ARBA00023027"/>
    </source>
</evidence>
<keyword evidence="7" id="KW-0520">NAD</keyword>
<dbReference type="GO" id="GO:0006062">
    <property type="term" value="P:sorbitol catabolic process"/>
    <property type="evidence" value="ECO:0007669"/>
    <property type="project" value="TreeGrafter"/>
</dbReference>
<organism evidence="11 12">
    <name type="scientific">Phialocephala subalpina</name>
    <dbReference type="NCBI Taxonomy" id="576137"/>
    <lineage>
        <taxon>Eukaryota</taxon>
        <taxon>Fungi</taxon>
        <taxon>Dikarya</taxon>
        <taxon>Ascomycota</taxon>
        <taxon>Pezizomycotina</taxon>
        <taxon>Leotiomycetes</taxon>
        <taxon>Helotiales</taxon>
        <taxon>Mollisiaceae</taxon>
        <taxon>Phialocephala</taxon>
        <taxon>Phialocephala fortinii species complex</taxon>
    </lineage>
</organism>
<dbReference type="OrthoDB" id="2148442at2759"/>
<dbReference type="Pfam" id="PF00107">
    <property type="entry name" value="ADH_zinc_N"/>
    <property type="match status" value="1"/>
</dbReference>
<proteinExistence type="inferred from homology"/>
<evidence type="ECO:0000256" key="3">
    <source>
        <dbReference type="ARBA" id="ARBA00008072"/>
    </source>
</evidence>
<evidence type="ECO:0000259" key="10">
    <source>
        <dbReference type="Pfam" id="PF08240"/>
    </source>
</evidence>
<dbReference type="SUPFAM" id="SSF50129">
    <property type="entry name" value="GroES-like"/>
    <property type="match status" value="1"/>
</dbReference>
<sequence>MALLPIKDVHCISKVEQDSKLNGTKSENSPLCCATEVDKSSSSTTEMSTVKNPSLQVTKDHTIKMQAAPILRPGPGDVLMHVKATGICGSDIHFWKRGAIGSLVVGGDCILGHEAAGVVIEVGCEVRNVKRGDRVAMEPGVPCGECFLCTNGRYNLCEDVQFAGVYPYHGSLQRYKVHPARWVHKLPDNVTFAQGALLEPLSVVMHGISRTRLSLGRGAVICGAGPIGLIALAAARASGAHPIVITDLEPKRLAFAQEFVPTSYVYLVNRNLDAQENAKQIRLLFGESEYEAPETISECTGVESSVVTAAYTVRRGGDLTVIGVGKDIMNNLPFMHISLAEINLKFINRYADTWPASISALSGGILNLDKLVTHNFLLEEAVSAMELCADISKGSIKVQVVDKMDIVL</sequence>
<feature type="domain" description="Alcohol dehydrogenase-like N-terminal" evidence="10">
    <location>
        <begin position="74"/>
        <end position="188"/>
    </location>
</feature>
<evidence type="ECO:0000256" key="2">
    <source>
        <dbReference type="ARBA" id="ARBA00004921"/>
    </source>
</evidence>
<evidence type="ECO:0000313" key="12">
    <source>
        <dbReference type="Proteomes" id="UP000184330"/>
    </source>
</evidence>
<name>A0A1L7XXV6_9HELO</name>
<dbReference type="SUPFAM" id="SSF51735">
    <property type="entry name" value="NAD(P)-binding Rossmann-fold domains"/>
    <property type="match status" value="1"/>
</dbReference>
<dbReference type="CDD" id="cd05285">
    <property type="entry name" value="sorbitol_DH"/>
    <property type="match status" value="1"/>
</dbReference>
<dbReference type="InterPro" id="IPR002328">
    <property type="entry name" value="ADH_Zn_CS"/>
</dbReference>
<evidence type="ECO:0000256" key="5">
    <source>
        <dbReference type="ARBA" id="ARBA00022833"/>
    </source>
</evidence>
<evidence type="ECO:0000256" key="1">
    <source>
        <dbReference type="ARBA" id="ARBA00001947"/>
    </source>
</evidence>
<keyword evidence="5 8" id="KW-0862">Zinc</keyword>
<dbReference type="Proteomes" id="UP000184330">
    <property type="component" value="Unassembled WGS sequence"/>
</dbReference>
<feature type="domain" description="Alcohol dehydrogenase-like C-terminal" evidence="9">
    <location>
        <begin position="226"/>
        <end position="361"/>
    </location>
</feature>
<evidence type="ECO:0000259" key="9">
    <source>
        <dbReference type="Pfam" id="PF00107"/>
    </source>
</evidence>
<comment type="pathway">
    <text evidence="2">Carbohydrate degradation.</text>
</comment>
<evidence type="ECO:0000256" key="4">
    <source>
        <dbReference type="ARBA" id="ARBA00022723"/>
    </source>
</evidence>
<dbReference type="InterPro" id="IPR013149">
    <property type="entry name" value="ADH-like_C"/>
</dbReference>
<reference evidence="11 12" key="1">
    <citation type="submission" date="2016-03" db="EMBL/GenBank/DDBJ databases">
        <authorList>
            <person name="Ploux O."/>
        </authorList>
    </citation>
    <scope>NUCLEOTIDE SEQUENCE [LARGE SCALE GENOMIC DNA]</scope>
    <source>
        <strain evidence="11 12">UAMH 11012</strain>
    </source>
</reference>
<dbReference type="GO" id="GO:0008270">
    <property type="term" value="F:zinc ion binding"/>
    <property type="evidence" value="ECO:0007669"/>
    <property type="project" value="InterPro"/>
</dbReference>
<dbReference type="Pfam" id="PF08240">
    <property type="entry name" value="ADH_N"/>
    <property type="match status" value="1"/>
</dbReference>
<protein>
    <submittedName>
        <fullName evidence="11">Probable sorbitol dehydrogenase</fullName>
    </submittedName>
</protein>
<dbReference type="PANTHER" id="PTHR43161">
    <property type="entry name" value="SORBITOL DEHYDROGENASE"/>
    <property type="match status" value="1"/>
</dbReference>
<gene>
    <name evidence="11" type="ORF">PAC_19734</name>
</gene>
<dbReference type="STRING" id="576137.A0A1L7XXV6"/>
<dbReference type="AlphaFoldDB" id="A0A1L7XXV6"/>
<dbReference type="GO" id="GO:0003939">
    <property type="term" value="F:L-iditol 2-dehydrogenase (NAD+) activity"/>
    <property type="evidence" value="ECO:0007669"/>
    <property type="project" value="TreeGrafter"/>
</dbReference>
<evidence type="ECO:0000256" key="6">
    <source>
        <dbReference type="ARBA" id="ARBA00023002"/>
    </source>
</evidence>
<dbReference type="InterPro" id="IPR045306">
    <property type="entry name" value="SDH-like"/>
</dbReference>
<comment type="cofactor">
    <cofactor evidence="1 8">
        <name>Zn(2+)</name>
        <dbReference type="ChEBI" id="CHEBI:29105"/>
    </cofactor>
</comment>
<keyword evidence="12" id="KW-1185">Reference proteome</keyword>
<dbReference type="Gene3D" id="3.90.180.10">
    <property type="entry name" value="Medium-chain alcohol dehydrogenases, catalytic domain"/>
    <property type="match status" value="1"/>
</dbReference>
<dbReference type="EMBL" id="FJOG01000081">
    <property type="protein sequence ID" value="CZR69834.1"/>
    <property type="molecule type" value="Genomic_DNA"/>
</dbReference>
<comment type="similarity">
    <text evidence="3 8">Belongs to the zinc-containing alcohol dehydrogenase family.</text>
</comment>
<dbReference type="InterPro" id="IPR011032">
    <property type="entry name" value="GroES-like_sf"/>
</dbReference>
<dbReference type="PROSITE" id="PS00059">
    <property type="entry name" value="ADH_ZINC"/>
    <property type="match status" value="1"/>
</dbReference>